<dbReference type="Pfam" id="PF08570">
    <property type="entry name" value="DUF1761"/>
    <property type="match status" value="1"/>
</dbReference>
<evidence type="ECO:0000313" key="3">
    <source>
        <dbReference type="Proteomes" id="UP001634394"/>
    </source>
</evidence>
<dbReference type="InterPro" id="IPR013879">
    <property type="entry name" value="DUF1761"/>
</dbReference>
<proteinExistence type="predicted"/>
<feature type="transmembrane region" description="Helical" evidence="1">
    <location>
        <begin position="80"/>
        <end position="100"/>
    </location>
</feature>
<keyword evidence="3" id="KW-1185">Reference proteome</keyword>
<keyword evidence="1" id="KW-0472">Membrane</keyword>
<organism evidence="2 3">
    <name type="scientific">Sinanodonta woodiana</name>
    <name type="common">Chinese pond mussel</name>
    <name type="synonym">Anodonta woodiana</name>
    <dbReference type="NCBI Taxonomy" id="1069815"/>
    <lineage>
        <taxon>Eukaryota</taxon>
        <taxon>Metazoa</taxon>
        <taxon>Spiralia</taxon>
        <taxon>Lophotrochozoa</taxon>
        <taxon>Mollusca</taxon>
        <taxon>Bivalvia</taxon>
        <taxon>Autobranchia</taxon>
        <taxon>Heteroconchia</taxon>
        <taxon>Palaeoheterodonta</taxon>
        <taxon>Unionida</taxon>
        <taxon>Unionoidea</taxon>
        <taxon>Unionidae</taxon>
        <taxon>Unioninae</taxon>
        <taxon>Sinanodonta</taxon>
    </lineage>
</organism>
<evidence type="ECO:0000256" key="1">
    <source>
        <dbReference type="SAM" id="Phobius"/>
    </source>
</evidence>
<dbReference type="EMBL" id="JBJQND010000009">
    <property type="protein sequence ID" value="KAL3866745.1"/>
    <property type="molecule type" value="Genomic_DNA"/>
</dbReference>
<keyword evidence="1" id="KW-1133">Transmembrane helix</keyword>
<accession>A0ABD3VZI6</accession>
<sequence>MLRALGRNSFHSNFKELFIITCSSKSTVMVWGAVIGMAASQVLGMILYSTLVLGKPWMKGNFPGKTITQIKELQGKIGPVSYPLCLASQAALIIALHYFIGSFLKVTSIAVAVKVGVSLTGMAMLVDLPHCLFGQRSLVVFVIDHIYNLLVFVTMSVCLVYLG</sequence>
<gene>
    <name evidence="2" type="ORF">ACJMK2_044023</name>
</gene>
<comment type="caution">
    <text evidence="2">The sequence shown here is derived from an EMBL/GenBank/DDBJ whole genome shotgun (WGS) entry which is preliminary data.</text>
</comment>
<evidence type="ECO:0000313" key="2">
    <source>
        <dbReference type="EMBL" id="KAL3866745.1"/>
    </source>
</evidence>
<dbReference type="AlphaFoldDB" id="A0ABD3VZI6"/>
<dbReference type="Proteomes" id="UP001634394">
    <property type="component" value="Unassembled WGS sequence"/>
</dbReference>
<protein>
    <submittedName>
        <fullName evidence="2">Uncharacterized protein</fullName>
    </submittedName>
</protein>
<feature type="transmembrane region" description="Helical" evidence="1">
    <location>
        <begin position="138"/>
        <end position="162"/>
    </location>
</feature>
<feature type="transmembrane region" description="Helical" evidence="1">
    <location>
        <begin position="106"/>
        <end position="126"/>
    </location>
</feature>
<name>A0ABD3VZI6_SINWO</name>
<keyword evidence="1" id="KW-0812">Transmembrane</keyword>
<reference evidence="2 3" key="1">
    <citation type="submission" date="2024-11" db="EMBL/GenBank/DDBJ databases">
        <title>Chromosome-level genome assembly of the freshwater bivalve Anodonta woodiana.</title>
        <authorList>
            <person name="Chen X."/>
        </authorList>
    </citation>
    <scope>NUCLEOTIDE SEQUENCE [LARGE SCALE GENOMIC DNA]</scope>
    <source>
        <strain evidence="2">MN2024</strain>
        <tissue evidence="2">Gills</tissue>
    </source>
</reference>
<feature type="transmembrane region" description="Helical" evidence="1">
    <location>
        <begin position="28"/>
        <end position="53"/>
    </location>
</feature>